<dbReference type="Proteomes" id="UP000054826">
    <property type="component" value="Unassembled WGS sequence"/>
</dbReference>
<name>A0A0V1GDE6_TRIPS</name>
<reference evidence="1 2" key="1">
    <citation type="submission" date="2015-01" db="EMBL/GenBank/DDBJ databases">
        <title>Evolution of Trichinella species and genotypes.</title>
        <authorList>
            <person name="Korhonen P.K."/>
            <person name="Edoardo P."/>
            <person name="Giuseppe L.R."/>
            <person name="Gasser R.B."/>
        </authorList>
    </citation>
    <scope>NUCLEOTIDE SEQUENCE [LARGE SCALE GENOMIC DNA]</scope>
    <source>
        <strain evidence="1">ISS176</strain>
    </source>
</reference>
<accession>A0A0V1GDE6</accession>
<sequence>MNVQRKRSVVSCKQNASRYCNGQTIAATRNATNL</sequence>
<dbReference type="AlphaFoldDB" id="A0A0V1GDE6"/>
<gene>
    <name evidence="1" type="ORF">T4C_6367</name>
</gene>
<organism evidence="1 2">
    <name type="scientific">Trichinella pseudospiralis</name>
    <name type="common">Parasitic roundworm</name>
    <dbReference type="NCBI Taxonomy" id="6337"/>
    <lineage>
        <taxon>Eukaryota</taxon>
        <taxon>Metazoa</taxon>
        <taxon>Ecdysozoa</taxon>
        <taxon>Nematoda</taxon>
        <taxon>Enoplea</taxon>
        <taxon>Dorylaimia</taxon>
        <taxon>Trichinellida</taxon>
        <taxon>Trichinellidae</taxon>
        <taxon>Trichinella</taxon>
    </lineage>
</organism>
<evidence type="ECO:0000313" key="2">
    <source>
        <dbReference type="Proteomes" id="UP000054826"/>
    </source>
</evidence>
<evidence type="ECO:0000313" key="1">
    <source>
        <dbReference type="EMBL" id="KRY96282.1"/>
    </source>
</evidence>
<proteinExistence type="predicted"/>
<dbReference type="EMBL" id="JYDV01003589">
    <property type="protein sequence ID" value="KRY96282.1"/>
    <property type="molecule type" value="Genomic_DNA"/>
</dbReference>
<comment type="caution">
    <text evidence="1">The sequence shown here is derived from an EMBL/GenBank/DDBJ whole genome shotgun (WGS) entry which is preliminary data.</text>
</comment>
<protein>
    <submittedName>
        <fullName evidence="1">Uncharacterized protein</fullName>
    </submittedName>
</protein>